<dbReference type="EMBL" id="AP028217">
    <property type="protein sequence ID" value="BEI94223.1"/>
    <property type="molecule type" value="Genomic_DNA"/>
</dbReference>
<feature type="transmembrane region" description="Helical" evidence="2">
    <location>
        <begin position="214"/>
        <end position="234"/>
    </location>
</feature>
<name>A0AA48L924_9TREE</name>
<dbReference type="GeneID" id="85498093"/>
<keyword evidence="2" id="KW-0812">Transmembrane</keyword>
<keyword evidence="5" id="KW-1185">Reference proteome</keyword>
<evidence type="ECO:0000256" key="2">
    <source>
        <dbReference type="SAM" id="Phobius"/>
    </source>
</evidence>
<dbReference type="PANTHER" id="PTHR40465">
    <property type="entry name" value="CHROMOSOME 1, WHOLE GENOME SHOTGUN SEQUENCE"/>
    <property type="match status" value="1"/>
</dbReference>
<evidence type="ECO:0000313" key="4">
    <source>
        <dbReference type="EMBL" id="BEI94223.1"/>
    </source>
</evidence>
<dbReference type="PANTHER" id="PTHR40465:SF1">
    <property type="entry name" value="DUF6534 DOMAIN-CONTAINING PROTEIN"/>
    <property type="match status" value="1"/>
</dbReference>
<reference evidence="4" key="1">
    <citation type="journal article" date="2023" name="BMC Genomics">
        <title>Chromosome-level genome assemblies of Cutaneotrichosporon spp. (Trichosporonales, Basidiomycota) reveal imbalanced evolution between nucleotide sequences and chromosome synteny.</title>
        <authorList>
            <person name="Kobayashi Y."/>
            <person name="Kayamori A."/>
            <person name="Aoki K."/>
            <person name="Shiwa Y."/>
            <person name="Matsutani M."/>
            <person name="Fujita N."/>
            <person name="Sugita T."/>
            <person name="Iwasaki W."/>
            <person name="Tanaka N."/>
            <person name="Takashima M."/>
        </authorList>
    </citation>
    <scope>NUCLEOTIDE SEQUENCE</scope>
    <source>
        <strain evidence="4">HIS019</strain>
    </source>
</reference>
<gene>
    <name evidence="4" type="ORF">CcaverHIS019_0606820</name>
</gene>
<sequence length="333" mass="36808">MTVLQLAPRYDNLLPFPTEEQAKGLIGDYGISCALAGVFMDTFLFGVFTLQFITYIASKANDKIWVRCFVAAVTAMACLLTAVTMSFTQLFFAHRAYRLCNKQIWIPICVLICILMAVSACIATRIVFGRLNSELDSAHVLGSTVTWMASTMVGDTIITGCILFGLSRAQTKVIQTKREIIARLIRMTLEAQVPATLVALTLMIEVIVDPANMLGVTVIVFQSKIYVVGFFYSLNARQRLAQAQRSVTIEDIDSYGLNVFSERRAATIVVQQETEMHVMRTAPPHVSINRQAQPFDVDGTKGSVSFVEDSSEYKDSSTDSKGSPQNTEHTEIV</sequence>
<dbReference type="Proteomes" id="UP001233271">
    <property type="component" value="Chromosome 6"/>
</dbReference>
<evidence type="ECO:0000259" key="3">
    <source>
        <dbReference type="Pfam" id="PF20152"/>
    </source>
</evidence>
<keyword evidence="2" id="KW-0472">Membrane</keyword>
<keyword evidence="2" id="KW-1133">Transmembrane helix</keyword>
<evidence type="ECO:0000256" key="1">
    <source>
        <dbReference type="SAM" id="MobiDB-lite"/>
    </source>
</evidence>
<organism evidence="4 5">
    <name type="scientific">Cutaneotrichosporon cavernicola</name>
    <dbReference type="NCBI Taxonomy" id="279322"/>
    <lineage>
        <taxon>Eukaryota</taxon>
        <taxon>Fungi</taxon>
        <taxon>Dikarya</taxon>
        <taxon>Basidiomycota</taxon>
        <taxon>Agaricomycotina</taxon>
        <taxon>Tremellomycetes</taxon>
        <taxon>Trichosporonales</taxon>
        <taxon>Trichosporonaceae</taxon>
        <taxon>Cutaneotrichosporon</taxon>
    </lineage>
</organism>
<feature type="transmembrane region" description="Helical" evidence="2">
    <location>
        <begin position="187"/>
        <end position="208"/>
    </location>
</feature>
<evidence type="ECO:0000313" key="5">
    <source>
        <dbReference type="Proteomes" id="UP001233271"/>
    </source>
</evidence>
<feature type="transmembrane region" description="Helical" evidence="2">
    <location>
        <begin position="147"/>
        <end position="166"/>
    </location>
</feature>
<dbReference type="KEGG" id="ccac:CcaHIS019_0606820"/>
<dbReference type="InterPro" id="IPR045339">
    <property type="entry name" value="DUF6534"/>
</dbReference>
<protein>
    <recommendedName>
        <fullName evidence="3">DUF6534 domain-containing protein</fullName>
    </recommendedName>
</protein>
<accession>A0AA48L924</accession>
<feature type="transmembrane region" description="Helical" evidence="2">
    <location>
        <begin position="104"/>
        <end position="127"/>
    </location>
</feature>
<dbReference type="Pfam" id="PF20152">
    <property type="entry name" value="DUF6534"/>
    <property type="match status" value="1"/>
</dbReference>
<feature type="transmembrane region" description="Helical" evidence="2">
    <location>
        <begin position="64"/>
        <end position="92"/>
    </location>
</feature>
<feature type="region of interest" description="Disordered" evidence="1">
    <location>
        <begin position="291"/>
        <end position="333"/>
    </location>
</feature>
<dbReference type="RefSeq" id="XP_060459488.1">
    <property type="nucleotide sequence ID" value="XM_060603167.1"/>
</dbReference>
<proteinExistence type="predicted"/>
<feature type="transmembrane region" description="Helical" evidence="2">
    <location>
        <begin position="33"/>
        <end position="58"/>
    </location>
</feature>
<dbReference type="AlphaFoldDB" id="A0AA48L924"/>
<feature type="domain" description="DUF6534" evidence="3">
    <location>
        <begin position="152"/>
        <end position="239"/>
    </location>
</feature>